<evidence type="ECO:0000313" key="2">
    <source>
        <dbReference type="Proteomes" id="UP001163603"/>
    </source>
</evidence>
<dbReference type="Proteomes" id="UP001163603">
    <property type="component" value="Chromosome 11"/>
</dbReference>
<proteinExistence type="predicted"/>
<keyword evidence="2" id="KW-1185">Reference proteome</keyword>
<protein>
    <submittedName>
        <fullName evidence="1">Uncharacterized protein</fullName>
    </submittedName>
</protein>
<dbReference type="EMBL" id="CM047746">
    <property type="protein sequence ID" value="KAJ0021303.1"/>
    <property type="molecule type" value="Genomic_DNA"/>
</dbReference>
<evidence type="ECO:0000313" key="1">
    <source>
        <dbReference type="EMBL" id="KAJ0021303.1"/>
    </source>
</evidence>
<name>A0ACC0XQQ4_9ROSI</name>
<comment type="caution">
    <text evidence="1">The sequence shown here is derived from an EMBL/GenBank/DDBJ whole genome shotgun (WGS) entry which is preliminary data.</text>
</comment>
<gene>
    <name evidence="1" type="ORF">Pint_32048</name>
</gene>
<accession>A0ACC0XQQ4</accession>
<organism evidence="1 2">
    <name type="scientific">Pistacia integerrima</name>
    <dbReference type="NCBI Taxonomy" id="434235"/>
    <lineage>
        <taxon>Eukaryota</taxon>
        <taxon>Viridiplantae</taxon>
        <taxon>Streptophyta</taxon>
        <taxon>Embryophyta</taxon>
        <taxon>Tracheophyta</taxon>
        <taxon>Spermatophyta</taxon>
        <taxon>Magnoliopsida</taxon>
        <taxon>eudicotyledons</taxon>
        <taxon>Gunneridae</taxon>
        <taxon>Pentapetalae</taxon>
        <taxon>rosids</taxon>
        <taxon>malvids</taxon>
        <taxon>Sapindales</taxon>
        <taxon>Anacardiaceae</taxon>
        <taxon>Pistacia</taxon>
    </lineage>
</organism>
<sequence length="221" mass="23302">MPSVRHYSPYPDIFYTMPIDRITIRPSGNTPRAIFRAPFAEFFCTLIFVFAGESSCLAFNKLTSNGPNTPIRIVIAALAHGFGLLAGVANAANISGGHLNPAVTFGAFVGGHISLIEVILYWIGQLSSSTIACLLLRFATNGLTVGFIVPLAIGFVLAANIFAGGAFDGASMNPAVALGPALVSSDWSNQWVYWAGPLTGGGLIYEMFFITQSSMSDAGEA</sequence>
<reference evidence="2" key="1">
    <citation type="journal article" date="2023" name="G3 (Bethesda)">
        <title>Genome assembly and association tests identify interacting loci associated with vigor, precocity, and sex in interspecific pistachio rootstocks.</title>
        <authorList>
            <person name="Palmer W."/>
            <person name="Jacygrad E."/>
            <person name="Sagayaradj S."/>
            <person name="Cavanaugh K."/>
            <person name="Han R."/>
            <person name="Bertier L."/>
            <person name="Beede B."/>
            <person name="Kafkas S."/>
            <person name="Golino D."/>
            <person name="Preece J."/>
            <person name="Michelmore R."/>
        </authorList>
    </citation>
    <scope>NUCLEOTIDE SEQUENCE [LARGE SCALE GENOMIC DNA]</scope>
</reference>